<keyword evidence="3" id="KW-1185">Reference proteome</keyword>
<dbReference type="OrthoDB" id="854078at2"/>
<keyword evidence="1" id="KW-0812">Transmembrane</keyword>
<dbReference type="EMBL" id="LVWA01000010">
    <property type="protein sequence ID" value="OKL38999.1"/>
    <property type="molecule type" value="Genomic_DNA"/>
</dbReference>
<dbReference type="Pfam" id="PF11391">
    <property type="entry name" value="DUF2798"/>
    <property type="match status" value="1"/>
</dbReference>
<sequence length="74" mass="8276">MAKPLFKSHLRRKLLLIALISLLLAMALELYTFGLHADFPGRLLRSFLVLFLMIALTVLAIVPGVSRAVDKVMK</sequence>
<organism evidence="2 3">
    <name type="scientific">Pontibacter flavimaris</name>
    <dbReference type="NCBI Taxonomy" id="1797110"/>
    <lineage>
        <taxon>Bacteria</taxon>
        <taxon>Pseudomonadati</taxon>
        <taxon>Bacteroidota</taxon>
        <taxon>Cytophagia</taxon>
        <taxon>Cytophagales</taxon>
        <taxon>Hymenobacteraceae</taxon>
        <taxon>Pontibacter</taxon>
    </lineage>
</organism>
<evidence type="ECO:0000256" key="1">
    <source>
        <dbReference type="SAM" id="Phobius"/>
    </source>
</evidence>
<name>A0A1Q5P9T8_9BACT</name>
<dbReference type="RefSeq" id="WP_073853713.1">
    <property type="nucleotide sequence ID" value="NZ_LVWA01000010.1"/>
</dbReference>
<evidence type="ECO:0000313" key="2">
    <source>
        <dbReference type="EMBL" id="OKL38999.1"/>
    </source>
</evidence>
<dbReference type="InterPro" id="IPR021529">
    <property type="entry name" value="DUF2798"/>
</dbReference>
<reference evidence="2 3" key="1">
    <citation type="submission" date="2016-03" db="EMBL/GenBank/DDBJ databases">
        <title>Genome sequence of Pontibacter sp. nov., of the family cytophagaceae, isolated from marine sediment of the Yellow Sea, China.</title>
        <authorList>
            <person name="Zhang G."/>
            <person name="Zhang R."/>
        </authorList>
    </citation>
    <scope>NUCLEOTIDE SEQUENCE [LARGE SCALE GENOMIC DNA]</scope>
    <source>
        <strain evidence="2 3">S10-8</strain>
    </source>
</reference>
<evidence type="ECO:0008006" key="4">
    <source>
        <dbReference type="Google" id="ProtNLM"/>
    </source>
</evidence>
<dbReference type="Proteomes" id="UP000186551">
    <property type="component" value="Unassembled WGS sequence"/>
</dbReference>
<accession>A0A1Q5P9T8</accession>
<comment type="caution">
    <text evidence="2">The sequence shown here is derived from an EMBL/GenBank/DDBJ whole genome shotgun (WGS) entry which is preliminary data.</text>
</comment>
<keyword evidence="1" id="KW-0472">Membrane</keyword>
<proteinExistence type="predicted"/>
<dbReference type="AlphaFoldDB" id="A0A1Q5P9T8"/>
<keyword evidence="1" id="KW-1133">Transmembrane helix</keyword>
<protein>
    <recommendedName>
        <fullName evidence="4">DUF2798 domain-containing protein</fullName>
    </recommendedName>
</protein>
<evidence type="ECO:0000313" key="3">
    <source>
        <dbReference type="Proteomes" id="UP000186551"/>
    </source>
</evidence>
<feature type="transmembrane region" description="Helical" evidence="1">
    <location>
        <begin position="43"/>
        <end position="65"/>
    </location>
</feature>
<gene>
    <name evidence="2" type="ORF">A3841_03355</name>
</gene>